<evidence type="ECO:0000313" key="2">
    <source>
        <dbReference type="EMBL" id="QBR03678.1"/>
    </source>
</evidence>
<feature type="compositionally biased region" description="Basic and acidic residues" evidence="1">
    <location>
        <begin position="1"/>
        <end position="10"/>
    </location>
</feature>
<dbReference type="KEGG" id="ppai:E1956_41985"/>
<organism evidence="2 3">
    <name type="scientific">Paraburkholderia pallida</name>
    <dbReference type="NCBI Taxonomy" id="2547399"/>
    <lineage>
        <taxon>Bacteria</taxon>
        <taxon>Pseudomonadati</taxon>
        <taxon>Pseudomonadota</taxon>
        <taxon>Betaproteobacteria</taxon>
        <taxon>Burkholderiales</taxon>
        <taxon>Burkholderiaceae</taxon>
        <taxon>Paraburkholderia</taxon>
    </lineage>
</organism>
<feature type="region of interest" description="Disordered" evidence="1">
    <location>
        <begin position="212"/>
        <end position="248"/>
    </location>
</feature>
<dbReference type="RefSeq" id="WP_134759323.1">
    <property type="nucleotide sequence ID" value="NZ_CP038151.1"/>
</dbReference>
<keyword evidence="3" id="KW-1185">Reference proteome</keyword>
<name>A0A4P7D6B6_9BURK</name>
<feature type="region of interest" description="Disordered" evidence="1">
    <location>
        <begin position="1"/>
        <end position="42"/>
    </location>
</feature>
<accession>A0A4P7D6B6</accession>
<feature type="region of interest" description="Disordered" evidence="1">
    <location>
        <begin position="105"/>
        <end position="132"/>
    </location>
</feature>
<evidence type="ECO:0000313" key="3">
    <source>
        <dbReference type="Proteomes" id="UP000295727"/>
    </source>
</evidence>
<reference evidence="2 3" key="1">
    <citation type="submission" date="2019-03" db="EMBL/GenBank/DDBJ databases">
        <title>Paraburkholderia sp. 7MH5, isolated from subtropical forest soil.</title>
        <authorList>
            <person name="Gao Z.-H."/>
            <person name="Qiu L.-H."/>
        </authorList>
    </citation>
    <scope>NUCLEOTIDE SEQUENCE [LARGE SCALE GENOMIC DNA]</scope>
    <source>
        <strain evidence="2 3">7MH5</strain>
    </source>
</reference>
<dbReference type="EMBL" id="CP038151">
    <property type="protein sequence ID" value="QBR03678.1"/>
    <property type="molecule type" value="Genomic_DNA"/>
</dbReference>
<gene>
    <name evidence="2" type="ORF">E1956_41985</name>
</gene>
<dbReference type="OrthoDB" id="8451187at2"/>
<feature type="compositionally biased region" description="Basic and acidic residues" evidence="1">
    <location>
        <begin position="322"/>
        <end position="331"/>
    </location>
</feature>
<dbReference type="Proteomes" id="UP000295727">
    <property type="component" value="Chromosome 4"/>
</dbReference>
<feature type="compositionally biased region" description="Low complexity" evidence="1">
    <location>
        <begin position="13"/>
        <end position="22"/>
    </location>
</feature>
<proteinExistence type="predicted"/>
<evidence type="ECO:0000256" key="1">
    <source>
        <dbReference type="SAM" id="MobiDB-lite"/>
    </source>
</evidence>
<evidence type="ECO:0008006" key="4">
    <source>
        <dbReference type="Google" id="ProtNLM"/>
    </source>
</evidence>
<protein>
    <recommendedName>
        <fullName evidence="4">Restriction endonuclease</fullName>
    </recommendedName>
</protein>
<feature type="compositionally biased region" description="Polar residues" evidence="1">
    <location>
        <begin position="107"/>
        <end position="126"/>
    </location>
</feature>
<feature type="compositionally biased region" description="Gly residues" evidence="1">
    <location>
        <begin position="214"/>
        <end position="229"/>
    </location>
</feature>
<sequence length="340" mass="37025">MNTKKNEARRTRSGSARRGSATDGSKSRRERTIESGAAEVRGQIENADDGPIWWEKTVEYIFALRYMKEYTLICPLSGKHERAGDVLSNAGTKWCLIEFKRFGPPKSTHQAENSESEKNGVTGTNSENRKFLGSTEAQTTFHLYRHELGKKNNEIPFHSIVHGKPVENKITLGAHDYWDPTKGRETEKLFTLGTEYATFKNYVDLFVKAKSGNSGAGGGSGSGGGGGGNTPRDDTDPSNTPGTGVAPEPEAIDYTNVIAVTQHHELFCCPLSDFMVMLHDTGGNPPPPDDEDGGIADTPKAPRDFGSGGVAKQFDPVTVIGRDPEKERSWVNDETMADAT</sequence>
<dbReference type="AlphaFoldDB" id="A0A4P7D6B6"/>
<feature type="region of interest" description="Disordered" evidence="1">
    <location>
        <begin position="279"/>
        <end position="340"/>
    </location>
</feature>